<dbReference type="Pfam" id="PF00076">
    <property type="entry name" value="RRM_1"/>
    <property type="match status" value="1"/>
</dbReference>
<dbReference type="SUPFAM" id="SSF54928">
    <property type="entry name" value="RNA-binding domain, RBD"/>
    <property type="match status" value="1"/>
</dbReference>
<dbReference type="InterPro" id="IPR000504">
    <property type="entry name" value="RRM_dom"/>
</dbReference>
<dbReference type="PANTHER" id="PTHR23236">
    <property type="entry name" value="EUKARYOTIC TRANSLATION INITIATION FACTOR 4B/4H"/>
    <property type="match status" value="1"/>
</dbReference>
<dbReference type="Gene3D" id="3.30.70.330">
    <property type="match status" value="1"/>
</dbReference>
<feature type="domain" description="RRM" evidence="3">
    <location>
        <begin position="63"/>
        <end position="140"/>
    </location>
</feature>
<dbReference type="SMART" id="SM00360">
    <property type="entry name" value="RRM"/>
    <property type="match status" value="1"/>
</dbReference>
<sequence>MCKDIIELERAMDFYLSFEDNAELIAIEESMNKTNEEIKKLSILQDDYDEDDSNENKNEDDRRSVCVGNITHGTTSSMLEAFFSKCGSIKRVTIVLNKITGKPKGFAYIEFELSSSVEMALKMNGYKLRSMTLQVMSKMPNKPRLITTNRPTLVSAILGNRQMSQVDSMRISEHIKSICSGSNVARKIAGALKTKYSVKRLGVKNCLF</sequence>
<keyword evidence="1 2" id="KW-0694">RNA-binding</keyword>
<accession>A0ABM1N6U8</accession>
<dbReference type="PROSITE" id="PS50102">
    <property type="entry name" value="RRM"/>
    <property type="match status" value="1"/>
</dbReference>
<dbReference type="InterPro" id="IPR035979">
    <property type="entry name" value="RBD_domain_sf"/>
</dbReference>
<proteinExistence type="predicted"/>
<evidence type="ECO:0000313" key="5">
    <source>
        <dbReference type="RefSeq" id="XP_017782548.1"/>
    </source>
</evidence>
<keyword evidence="4" id="KW-1185">Reference proteome</keyword>
<protein>
    <submittedName>
        <fullName evidence="5">Polyadenylate-binding protein 2-like</fullName>
    </submittedName>
</protein>
<dbReference type="Proteomes" id="UP000695000">
    <property type="component" value="Unplaced"/>
</dbReference>
<name>A0ABM1N6U8_NICVS</name>
<reference evidence="5" key="1">
    <citation type="submission" date="2025-08" db="UniProtKB">
        <authorList>
            <consortium name="RefSeq"/>
        </authorList>
    </citation>
    <scope>IDENTIFICATION</scope>
    <source>
        <tissue evidence="5">Whole Larva</tissue>
    </source>
</reference>
<evidence type="ECO:0000256" key="1">
    <source>
        <dbReference type="ARBA" id="ARBA00022884"/>
    </source>
</evidence>
<gene>
    <name evidence="5" type="primary">LOC108566924</name>
</gene>
<dbReference type="PANTHER" id="PTHR23236:SF12">
    <property type="entry name" value="EUKARYOTIC INITIATION FACTOR 4B-RELATED"/>
    <property type="match status" value="1"/>
</dbReference>
<organism evidence="4 5">
    <name type="scientific">Nicrophorus vespilloides</name>
    <name type="common">Boreal carrion beetle</name>
    <dbReference type="NCBI Taxonomy" id="110193"/>
    <lineage>
        <taxon>Eukaryota</taxon>
        <taxon>Metazoa</taxon>
        <taxon>Ecdysozoa</taxon>
        <taxon>Arthropoda</taxon>
        <taxon>Hexapoda</taxon>
        <taxon>Insecta</taxon>
        <taxon>Pterygota</taxon>
        <taxon>Neoptera</taxon>
        <taxon>Endopterygota</taxon>
        <taxon>Coleoptera</taxon>
        <taxon>Polyphaga</taxon>
        <taxon>Staphyliniformia</taxon>
        <taxon>Silphidae</taxon>
        <taxon>Nicrophorinae</taxon>
        <taxon>Nicrophorus</taxon>
    </lineage>
</organism>
<evidence type="ECO:0000259" key="3">
    <source>
        <dbReference type="PROSITE" id="PS50102"/>
    </source>
</evidence>
<dbReference type="RefSeq" id="XP_017782548.1">
    <property type="nucleotide sequence ID" value="XM_017927059.1"/>
</dbReference>
<evidence type="ECO:0000313" key="4">
    <source>
        <dbReference type="Proteomes" id="UP000695000"/>
    </source>
</evidence>
<evidence type="ECO:0000256" key="2">
    <source>
        <dbReference type="PROSITE-ProRule" id="PRU00176"/>
    </source>
</evidence>
<dbReference type="GeneID" id="108566924"/>
<dbReference type="InterPro" id="IPR012677">
    <property type="entry name" value="Nucleotide-bd_a/b_plait_sf"/>
</dbReference>